<dbReference type="GO" id="GO:0008153">
    <property type="term" value="P:4-aminobenzoate biosynthetic process"/>
    <property type="evidence" value="ECO:0007669"/>
    <property type="project" value="TreeGrafter"/>
</dbReference>
<comment type="caution">
    <text evidence="2">The sequence shown here is derived from an EMBL/GenBank/DDBJ whole genome shotgun (WGS) entry which is preliminary data.</text>
</comment>
<dbReference type="OrthoDB" id="9803598at2"/>
<dbReference type="GO" id="GO:0005737">
    <property type="term" value="C:cytoplasm"/>
    <property type="evidence" value="ECO:0007669"/>
    <property type="project" value="TreeGrafter"/>
</dbReference>
<evidence type="ECO:0000313" key="3">
    <source>
        <dbReference type="Proteomes" id="UP000238642"/>
    </source>
</evidence>
<dbReference type="AlphaFoldDB" id="A0A2S9JT58"/>
<dbReference type="PRINTS" id="PR00095">
    <property type="entry name" value="ANTSNTHASEI"/>
</dbReference>
<gene>
    <name evidence="2" type="ORF">C5749_04280</name>
</gene>
<dbReference type="Pfam" id="PF00425">
    <property type="entry name" value="Chorismate_bind"/>
    <property type="match status" value="1"/>
</dbReference>
<dbReference type="EMBL" id="PVBS01000001">
    <property type="protein sequence ID" value="PRD56469.1"/>
    <property type="molecule type" value="Genomic_DNA"/>
</dbReference>
<evidence type="ECO:0000313" key="2">
    <source>
        <dbReference type="EMBL" id="PRD56469.1"/>
    </source>
</evidence>
<dbReference type="GO" id="GO:0046820">
    <property type="term" value="F:4-amino-4-deoxychorismate synthase activity"/>
    <property type="evidence" value="ECO:0007669"/>
    <property type="project" value="TreeGrafter"/>
</dbReference>
<protein>
    <submittedName>
        <fullName evidence="2">Aminodeoxychorismate synthase component I</fullName>
    </submittedName>
</protein>
<dbReference type="RefSeq" id="WP_105723308.1">
    <property type="nucleotide sequence ID" value="NZ_PVBS01000001.1"/>
</dbReference>
<feature type="domain" description="Chorismate-utilising enzyme C-terminal" evidence="1">
    <location>
        <begin position="160"/>
        <end position="416"/>
    </location>
</feature>
<proteinExistence type="predicted"/>
<name>A0A2S9JT58_9SPHI</name>
<accession>A0A2S9JT58</accession>
<evidence type="ECO:0000259" key="1">
    <source>
        <dbReference type="Pfam" id="PF00425"/>
    </source>
</evidence>
<reference evidence="2 3" key="1">
    <citation type="submission" date="2018-02" db="EMBL/GenBank/DDBJ databases">
        <title>The draft genome of Sphingobacterium gobiense H7.</title>
        <authorList>
            <person name="Li L."/>
            <person name="Liu L."/>
            <person name="Zhang X."/>
            <person name="Wang T."/>
            <person name="Liang L."/>
        </authorList>
    </citation>
    <scope>NUCLEOTIDE SEQUENCE [LARGE SCALE GENOMIC DNA]</scope>
    <source>
        <strain evidence="2 3">ACCC 05757</strain>
    </source>
</reference>
<dbReference type="PANTHER" id="PTHR11236:SF18">
    <property type="entry name" value="AMINODEOXYCHORISMATE SYNTHASE"/>
    <property type="match status" value="1"/>
</dbReference>
<sequence>MATAVFQVDTQKFERQALQWAQQFDDVCFFQSNGYSDEYAQIDSLLAVKALDCLAYEHTDVFLALEKFRAKYPDKWMPGFFSYDLKNEIENLITSFPDRLEFPEAYFFIPTVVLHFKDNEVQIEAPDPETVYHNILASYNTTNEGVKETKNICFQKRMSETAYVEVFQQLLKHIQQGDIYEVNLCQEFYAENVVLSPLAVYQKLNRVSPTPFSCFFKIKDNYILSASPERFLAKRGNTLISQPIKGTAPRGKTSEDDFHIIETLKNSPKEISENVMIVDLVRNDLTRSAQEGTVKAERQLEVQTFEQVHQLVSTIACQKKAEISDVEVIRNTFPAGSMTGAPKISAMKLCDRYENSKRGIYAGALGYFNPKGDFDFNVVIRSLLYNAKKQYLSFHTGGAITIDADPKKEYEECLLKASAILKTLDTRLVT</sequence>
<organism evidence="2 3">
    <name type="scientific">Sphingobacterium gobiense</name>
    <dbReference type="NCBI Taxonomy" id="1382456"/>
    <lineage>
        <taxon>Bacteria</taxon>
        <taxon>Pseudomonadati</taxon>
        <taxon>Bacteroidota</taxon>
        <taxon>Sphingobacteriia</taxon>
        <taxon>Sphingobacteriales</taxon>
        <taxon>Sphingobacteriaceae</taxon>
        <taxon>Sphingobacterium</taxon>
    </lineage>
</organism>
<keyword evidence="3" id="KW-1185">Reference proteome</keyword>
<dbReference type="Gene3D" id="3.60.120.10">
    <property type="entry name" value="Anthranilate synthase"/>
    <property type="match status" value="1"/>
</dbReference>
<dbReference type="SUPFAM" id="SSF56322">
    <property type="entry name" value="ADC synthase"/>
    <property type="match status" value="1"/>
</dbReference>
<dbReference type="Proteomes" id="UP000238642">
    <property type="component" value="Unassembled WGS sequence"/>
</dbReference>
<dbReference type="InterPro" id="IPR005801">
    <property type="entry name" value="ADC_synthase"/>
</dbReference>
<dbReference type="InterPro" id="IPR015890">
    <property type="entry name" value="Chorismate_C"/>
</dbReference>
<dbReference type="InterPro" id="IPR019999">
    <property type="entry name" value="Anth_synth_I-like"/>
</dbReference>
<dbReference type="GO" id="GO:0000162">
    <property type="term" value="P:L-tryptophan biosynthetic process"/>
    <property type="evidence" value="ECO:0007669"/>
    <property type="project" value="TreeGrafter"/>
</dbReference>
<dbReference type="PANTHER" id="PTHR11236">
    <property type="entry name" value="AMINOBENZOATE/ANTHRANILATE SYNTHASE"/>
    <property type="match status" value="1"/>
</dbReference>